<dbReference type="InterPro" id="IPR005693">
    <property type="entry name" value="Mce"/>
</dbReference>
<dbReference type="Pfam" id="PF11887">
    <property type="entry name" value="Mce4_CUP1"/>
    <property type="match status" value="1"/>
</dbReference>
<dbReference type="PANTHER" id="PTHR33371:SF15">
    <property type="entry name" value="LIPOPROTEIN LPRN"/>
    <property type="match status" value="1"/>
</dbReference>
<proteinExistence type="predicted"/>
<evidence type="ECO:0000256" key="1">
    <source>
        <dbReference type="SAM" id="SignalP"/>
    </source>
</evidence>
<dbReference type="NCBIfam" id="TIGR00996">
    <property type="entry name" value="Mtu_fam_mce"/>
    <property type="match status" value="1"/>
</dbReference>
<dbReference type="PANTHER" id="PTHR33371">
    <property type="entry name" value="INTERMEMBRANE PHOSPHOLIPID TRANSPORT SYSTEM BINDING PROTEIN MLAD-RELATED"/>
    <property type="match status" value="1"/>
</dbReference>
<protein>
    <submittedName>
        <fullName evidence="4">MCE family protein</fullName>
    </submittedName>
</protein>
<feature type="chain" id="PRO_5039343664" evidence="1">
    <location>
        <begin position="22"/>
        <end position="354"/>
    </location>
</feature>
<evidence type="ECO:0000313" key="5">
    <source>
        <dbReference type="Proteomes" id="UP000657385"/>
    </source>
</evidence>
<feature type="domain" description="Mce/MlaD" evidence="2">
    <location>
        <begin position="45"/>
        <end position="121"/>
    </location>
</feature>
<evidence type="ECO:0000313" key="4">
    <source>
        <dbReference type="EMBL" id="MBF9069271.1"/>
    </source>
</evidence>
<dbReference type="RefSeq" id="WP_196194425.1">
    <property type="nucleotide sequence ID" value="NZ_JADPRT010000005.1"/>
</dbReference>
<gene>
    <name evidence="4" type="ORF">I2501_14690</name>
</gene>
<dbReference type="PROSITE" id="PS51257">
    <property type="entry name" value="PROKAR_LIPOPROTEIN"/>
    <property type="match status" value="1"/>
</dbReference>
<accession>A0A931B5B2</accession>
<keyword evidence="5" id="KW-1185">Reference proteome</keyword>
<dbReference type="EMBL" id="JADPRT010000005">
    <property type="protein sequence ID" value="MBF9069271.1"/>
    <property type="molecule type" value="Genomic_DNA"/>
</dbReference>
<evidence type="ECO:0000259" key="2">
    <source>
        <dbReference type="Pfam" id="PF02470"/>
    </source>
</evidence>
<dbReference type="GO" id="GO:0005576">
    <property type="term" value="C:extracellular region"/>
    <property type="evidence" value="ECO:0007669"/>
    <property type="project" value="TreeGrafter"/>
</dbReference>
<dbReference type="InterPro" id="IPR024516">
    <property type="entry name" value="Mce_C"/>
</dbReference>
<organism evidence="4 5">
    <name type="scientific">Streptacidiphilus fuscans</name>
    <dbReference type="NCBI Taxonomy" id="2789292"/>
    <lineage>
        <taxon>Bacteria</taxon>
        <taxon>Bacillati</taxon>
        <taxon>Actinomycetota</taxon>
        <taxon>Actinomycetes</taxon>
        <taxon>Kitasatosporales</taxon>
        <taxon>Streptomycetaceae</taxon>
        <taxon>Streptacidiphilus</taxon>
    </lineage>
</organism>
<name>A0A931B5B2_9ACTN</name>
<dbReference type="InterPro" id="IPR003399">
    <property type="entry name" value="Mce/MlaD"/>
</dbReference>
<keyword evidence="1" id="KW-0732">Signal</keyword>
<feature type="domain" description="Mammalian cell entry C-terminal" evidence="3">
    <location>
        <begin position="131"/>
        <end position="304"/>
    </location>
</feature>
<reference evidence="4" key="1">
    <citation type="submission" date="2020-11" db="EMBL/GenBank/DDBJ databases">
        <title>Isolation and identification of active actinomycetes.</title>
        <authorList>
            <person name="Yu B."/>
        </authorList>
    </citation>
    <scope>NUCLEOTIDE SEQUENCE</scope>
    <source>
        <strain evidence="4">NEAU-YB345</strain>
    </source>
</reference>
<dbReference type="InterPro" id="IPR052336">
    <property type="entry name" value="MlaD_Phospholipid_Transporter"/>
</dbReference>
<evidence type="ECO:0000259" key="3">
    <source>
        <dbReference type="Pfam" id="PF11887"/>
    </source>
</evidence>
<dbReference type="Proteomes" id="UP000657385">
    <property type="component" value="Unassembled WGS sequence"/>
</dbReference>
<dbReference type="Pfam" id="PF02470">
    <property type="entry name" value="MlaD"/>
    <property type="match status" value="1"/>
</dbReference>
<sequence>MRQPSRLALFGALGTASLLLAGCSAPMTTIQDLPLPGGAALGSHPYQVRAQFADALNLVAQADVRVNDVPVGRVTSIALAPDGWTAEVTMEVNGDVHLPADAYAELAQSSLLGEKFVQLTDPPADVPATGTLQPGAQIPLSRTDRAPEVEEIFGALSLLLNGGGLNQIHSIAVELNKALAGNTTQIRDLLPQLDTLVSTLNAHRQDLTNALDGVDRLSTTLAARDQQIGTVLNDLAPGLQVLSQQRGQLVTMLQSLDTLSTVADDTVNRSKDAIVADLKSLAPTLQQLADAGSALPNSLQVLATYPFTDQVLQGIKGDYLNAYLSVTAANGTQVSPIVPVPSGAPGTASSPGGQ</sequence>
<dbReference type="AlphaFoldDB" id="A0A931B5B2"/>
<feature type="signal peptide" evidence="1">
    <location>
        <begin position="1"/>
        <end position="21"/>
    </location>
</feature>
<comment type="caution">
    <text evidence="4">The sequence shown here is derived from an EMBL/GenBank/DDBJ whole genome shotgun (WGS) entry which is preliminary data.</text>
</comment>